<dbReference type="EMBL" id="PHGZ01000014">
    <property type="protein sequence ID" value="PJG82788.1"/>
    <property type="molecule type" value="Genomic_DNA"/>
</dbReference>
<protein>
    <recommendedName>
        <fullName evidence="4">Adhesin</fullName>
    </recommendedName>
</protein>
<dbReference type="AlphaFoldDB" id="A0A2M8RV64"/>
<dbReference type="RefSeq" id="WP_100296887.1">
    <property type="nucleotide sequence ID" value="NZ_PHGZ01000014.1"/>
</dbReference>
<gene>
    <name evidence="2" type="ORF">CVP04_07440</name>
</gene>
<name>A0A2M8RV64_9PAST</name>
<evidence type="ECO:0000313" key="2">
    <source>
        <dbReference type="EMBL" id="PJG82788.1"/>
    </source>
</evidence>
<organism evidence="2 3">
    <name type="scientific">Caviibacterium pharyngocola</name>
    <dbReference type="NCBI Taxonomy" id="28159"/>
    <lineage>
        <taxon>Bacteria</taxon>
        <taxon>Pseudomonadati</taxon>
        <taxon>Pseudomonadota</taxon>
        <taxon>Gammaproteobacteria</taxon>
        <taxon>Pasteurellales</taxon>
        <taxon>Pasteurellaceae</taxon>
        <taxon>Caviibacterium</taxon>
    </lineage>
</organism>
<keyword evidence="1" id="KW-0732">Signal</keyword>
<comment type="caution">
    <text evidence="2">The sequence shown here is derived from an EMBL/GenBank/DDBJ whole genome shotgun (WGS) entry which is preliminary data.</text>
</comment>
<sequence>MRKLTIFALTALCVTPVLAASNDVIFSCTAINGSPIEVKKVGNDYQFKYGKTVFKNAIKDVLQNPNSYIATGSGFITSSLALRNKGYSYIIQFIQPRNAPINIDDPNLYIEKDDNMQTVKCDTSKSIFQKFDVKAMRPGP</sequence>
<evidence type="ECO:0008006" key="4">
    <source>
        <dbReference type="Google" id="ProtNLM"/>
    </source>
</evidence>
<proteinExistence type="predicted"/>
<reference evidence="2 3" key="1">
    <citation type="submission" date="2017-11" db="EMBL/GenBank/DDBJ databases">
        <title>Reclassification of Bisgaard taxon 5 as Caviibacterium pharyngocola gen. nov., sp. nov.</title>
        <authorList>
            <person name="Christensen H."/>
        </authorList>
    </citation>
    <scope>NUCLEOTIDE SEQUENCE [LARGE SCALE GENOMIC DNA]</scope>
    <source>
        <strain evidence="2 3">7_3</strain>
    </source>
</reference>
<feature type="signal peptide" evidence="1">
    <location>
        <begin position="1"/>
        <end position="19"/>
    </location>
</feature>
<keyword evidence="3" id="KW-1185">Reference proteome</keyword>
<evidence type="ECO:0000313" key="3">
    <source>
        <dbReference type="Proteomes" id="UP000230282"/>
    </source>
</evidence>
<dbReference type="OrthoDB" id="5681059at2"/>
<accession>A0A2M8RV64</accession>
<dbReference type="Proteomes" id="UP000230282">
    <property type="component" value="Unassembled WGS sequence"/>
</dbReference>
<evidence type="ECO:0000256" key="1">
    <source>
        <dbReference type="SAM" id="SignalP"/>
    </source>
</evidence>
<feature type="chain" id="PRO_5014948318" description="Adhesin" evidence="1">
    <location>
        <begin position="20"/>
        <end position="140"/>
    </location>
</feature>